<reference evidence="2 3" key="1">
    <citation type="journal article" date="2021" name="Elife">
        <title>Chloroplast acquisition without the gene transfer in kleptoplastic sea slugs, Plakobranchus ocellatus.</title>
        <authorList>
            <person name="Maeda T."/>
            <person name="Takahashi S."/>
            <person name="Yoshida T."/>
            <person name="Shimamura S."/>
            <person name="Takaki Y."/>
            <person name="Nagai Y."/>
            <person name="Toyoda A."/>
            <person name="Suzuki Y."/>
            <person name="Arimoto A."/>
            <person name="Ishii H."/>
            <person name="Satoh N."/>
            <person name="Nishiyama T."/>
            <person name="Hasebe M."/>
            <person name="Maruyama T."/>
            <person name="Minagawa J."/>
            <person name="Obokata J."/>
            <person name="Shigenobu S."/>
        </authorList>
    </citation>
    <scope>NUCLEOTIDE SEQUENCE [LARGE SCALE GENOMIC DNA]</scope>
</reference>
<evidence type="ECO:0000313" key="3">
    <source>
        <dbReference type="Proteomes" id="UP000762676"/>
    </source>
</evidence>
<organism evidence="2 3">
    <name type="scientific">Elysia marginata</name>
    <dbReference type="NCBI Taxonomy" id="1093978"/>
    <lineage>
        <taxon>Eukaryota</taxon>
        <taxon>Metazoa</taxon>
        <taxon>Spiralia</taxon>
        <taxon>Lophotrochozoa</taxon>
        <taxon>Mollusca</taxon>
        <taxon>Gastropoda</taxon>
        <taxon>Heterobranchia</taxon>
        <taxon>Euthyneura</taxon>
        <taxon>Panpulmonata</taxon>
        <taxon>Sacoglossa</taxon>
        <taxon>Placobranchoidea</taxon>
        <taxon>Plakobranchidae</taxon>
        <taxon>Elysia</taxon>
    </lineage>
</organism>
<sequence>MTKYIGVPKRRKGAGDDRPLQCYASPERLKSWAQEVLQVLDKPNVAVCIFIFGVIIIVVASKQLKFTFDIIEYYWGGGRPQDGFMGNFMVILVFMFVWLDTIILQWAKGLVLEFYAFANRKYNQVLEALEKIQEDDEIEALQQRKMLRKKRAASTKT</sequence>
<feature type="transmembrane region" description="Helical" evidence="1">
    <location>
        <begin position="45"/>
        <end position="64"/>
    </location>
</feature>
<protein>
    <recommendedName>
        <fullName evidence="4">Ion transport domain-containing protein</fullName>
    </recommendedName>
</protein>
<evidence type="ECO:0008006" key="4">
    <source>
        <dbReference type="Google" id="ProtNLM"/>
    </source>
</evidence>
<dbReference type="EMBL" id="BMAT01000451">
    <property type="protein sequence ID" value="GFR66526.1"/>
    <property type="molecule type" value="Genomic_DNA"/>
</dbReference>
<evidence type="ECO:0000313" key="2">
    <source>
        <dbReference type="EMBL" id="GFR66526.1"/>
    </source>
</evidence>
<feature type="transmembrane region" description="Helical" evidence="1">
    <location>
        <begin position="84"/>
        <end position="104"/>
    </location>
</feature>
<keyword evidence="1" id="KW-0812">Transmembrane</keyword>
<keyword evidence="1" id="KW-1133">Transmembrane helix</keyword>
<accession>A0AAV4F0D7</accession>
<keyword evidence="3" id="KW-1185">Reference proteome</keyword>
<dbReference type="AlphaFoldDB" id="A0AAV4F0D7"/>
<keyword evidence="1" id="KW-0472">Membrane</keyword>
<gene>
    <name evidence="2" type="ORF">ElyMa_000231000</name>
</gene>
<dbReference type="Proteomes" id="UP000762676">
    <property type="component" value="Unassembled WGS sequence"/>
</dbReference>
<comment type="caution">
    <text evidence="2">The sequence shown here is derived from an EMBL/GenBank/DDBJ whole genome shotgun (WGS) entry which is preliminary data.</text>
</comment>
<name>A0AAV4F0D7_9GAST</name>
<proteinExistence type="predicted"/>
<evidence type="ECO:0000256" key="1">
    <source>
        <dbReference type="SAM" id="Phobius"/>
    </source>
</evidence>